<dbReference type="EC" id="5.4.2.7" evidence="8"/>
<evidence type="ECO:0000256" key="6">
    <source>
        <dbReference type="ARBA" id="ARBA00023235"/>
    </source>
</evidence>
<keyword evidence="3" id="KW-0963">Cytoplasm</keyword>
<dbReference type="HAMAP" id="MF_00740">
    <property type="entry name" value="Phosphopentomut"/>
    <property type="match status" value="1"/>
</dbReference>
<dbReference type="InterPro" id="IPR017850">
    <property type="entry name" value="Alkaline_phosphatase_core_sf"/>
</dbReference>
<reference evidence="8" key="1">
    <citation type="submission" date="2019-03" db="EMBL/GenBank/DDBJ databases">
        <authorList>
            <person name="Hao L."/>
        </authorList>
    </citation>
    <scope>NUCLEOTIDE SEQUENCE</scope>
</reference>
<dbReference type="AlphaFoldDB" id="A0A485M9W2"/>
<dbReference type="InterPro" id="IPR006124">
    <property type="entry name" value="Metalloenzyme"/>
</dbReference>
<dbReference type="PIRSF" id="PIRSF001491">
    <property type="entry name" value="Ppentomutase"/>
    <property type="match status" value="1"/>
</dbReference>
<name>A0A485M9W2_9ZZZZ</name>
<dbReference type="SUPFAM" id="SSF143856">
    <property type="entry name" value="DeoB insert domain-like"/>
    <property type="match status" value="1"/>
</dbReference>
<dbReference type="GO" id="GO:0005829">
    <property type="term" value="C:cytosol"/>
    <property type="evidence" value="ECO:0007669"/>
    <property type="project" value="TreeGrafter"/>
</dbReference>
<dbReference type="EMBL" id="CAADRN010000282">
    <property type="protein sequence ID" value="VFU17104.1"/>
    <property type="molecule type" value="Genomic_DNA"/>
</dbReference>
<dbReference type="InterPro" id="IPR024052">
    <property type="entry name" value="Phosphopentomutase_DeoB_cap_sf"/>
</dbReference>
<evidence type="ECO:0000259" key="7">
    <source>
        <dbReference type="Pfam" id="PF01676"/>
    </source>
</evidence>
<proteinExistence type="inferred from homology"/>
<protein>
    <submittedName>
        <fullName evidence="8">1,5-phosphopentomutase</fullName>
        <ecNumber evidence="8">5.4.2.7</ecNumber>
    </submittedName>
</protein>
<dbReference type="FunFam" id="3.30.70.1250:FF:000001">
    <property type="entry name" value="Phosphopentomutase"/>
    <property type="match status" value="1"/>
</dbReference>
<gene>
    <name evidence="8" type="primary">deoB</name>
    <name evidence="8" type="ORF">SCFA_3520002</name>
</gene>
<dbReference type="Gene3D" id="3.40.720.10">
    <property type="entry name" value="Alkaline Phosphatase, subunit A"/>
    <property type="match status" value="1"/>
</dbReference>
<dbReference type="PANTHER" id="PTHR21110">
    <property type="entry name" value="PHOSPHOPENTOMUTASE"/>
    <property type="match status" value="1"/>
</dbReference>
<dbReference type="PANTHER" id="PTHR21110:SF0">
    <property type="entry name" value="PHOSPHOPENTOMUTASE"/>
    <property type="match status" value="1"/>
</dbReference>
<evidence type="ECO:0000313" key="8">
    <source>
        <dbReference type="EMBL" id="VFU17104.1"/>
    </source>
</evidence>
<evidence type="ECO:0000256" key="5">
    <source>
        <dbReference type="ARBA" id="ARBA00023211"/>
    </source>
</evidence>
<dbReference type="GO" id="GO:0043094">
    <property type="term" value="P:metabolic compound salvage"/>
    <property type="evidence" value="ECO:0007669"/>
    <property type="project" value="InterPro"/>
</dbReference>
<comment type="similarity">
    <text evidence="2">Belongs to the phosphopentomutase family.</text>
</comment>
<dbReference type="NCBIfam" id="NF003766">
    <property type="entry name" value="PRK05362.1"/>
    <property type="match status" value="1"/>
</dbReference>
<dbReference type="SUPFAM" id="SSF53649">
    <property type="entry name" value="Alkaline phosphatase-like"/>
    <property type="match status" value="1"/>
</dbReference>
<keyword evidence="4" id="KW-0479">Metal-binding</keyword>
<accession>A0A485M9W2</accession>
<dbReference type="GO" id="GO:0008973">
    <property type="term" value="F:phosphopentomutase activity"/>
    <property type="evidence" value="ECO:0007669"/>
    <property type="project" value="UniProtKB-EC"/>
</dbReference>
<dbReference type="Gene3D" id="3.30.70.1250">
    <property type="entry name" value="Phosphopentomutase"/>
    <property type="match status" value="1"/>
</dbReference>
<evidence type="ECO:0000256" key="4">
    <source>
        <dbReference type="ARBA" id="ARBA00022723"/>
    </source>
</evidence>
<keyword evidence="5" id="KW-0464">Manganese</keyword>
<comment type="cofactor">
    <cofactor evidence="1">
        <name>Mn(2+)</name>
        <dbReference type="ChEBI" id="CHEBI:29035"/>
    </cofactor>
</comment>
<organism evidence="8">
    <name type="scientific">anaerobic digester metagenome</name>
    <dbReference type="NCBI Taxonomy" id="1263854"/>
    <lineage>
        <taxon>unclassified sequences</taxon>
        <taxon>metagenomes</taxon>
        <taxon>ecological metagenomes</taxon>
    </lineage>
</organism>
<dbReference type="CDD" id="cd16009">
    <property type="entry name" value="PPM"/>
    <property type="match status" value="1"/>
</dbReference>
<dbReference type="NCBIfam" id="TIGR01696">
    <property type="entry name" value="deoB"/>
    <property type="match status" value="1"/>
</dbReference>
<dbReference type="Pfam" id="PF01676">
    <property type="entry name" value="Metalloenzyme"/>
    <property type="match status" value="1"/>
</dbReference>
<sequence>MLEAKRIILLVLDSVGAGELPDAAKYGDSGSNTLGNTARAVGGLNIPNLESLGLGNILPLEGVPPAQNPKASYGKMCQRSAGKDTTTGHWELAGLILERPFPVYPHGFPPEIIGPFEEAIGRRVLGNRTASGTVIIDELGERHMETGYPIVYTSADSVFQVAAHEKVIPLKELYKICRIARKMLAGEHAVGRVIARPFDGEPGSFYRTGNRHDFSLKPPGQTVLSLLQENRIPVTAIGKISDIFAGEGITASFPTKGNRDTMEQTLKQIRSGTWGLVFVNLIDFDMLYGHRNNPPGYAKALEEFDGMLPLLNDALQKNDVVMITADHGCDPTTPSTDHSREYVPLLVYGKTVRGGFNLGTRGSFTDVAATIAEIFGLRFPTGNSFWRQVYQNCPGSLRGDF</sequence>
<evidence type="ECO:0000256" key="1">
    <source>
        <dbReference type="ARBA" id="ARBA00001936"/>
    </source>
</evidence>
<dbReference type="GO" id="GO:0009117">
    <property type="term" value="P:nucleotide metabolic process"/>
    <property type="evidence" value="ECO:0007669"/>
    <property type="project" value="InterPro"/>
</dbReference>
<evidence type="ECO:0000256" key="2">
    <source>
        <dbReference type="ARBA" id="ARBA00010373"/>
    </source>
</evidence>
<dbReference type="InterPro" id="IPR010045">
    <property type="entry name" value="DeoB"/>
</dbReference>
<feature type="domain" description="Metalloenzyme" evidence="7">
    <location>
        <begin position="5"/>
        <end position="377"/>
    </location>
</feature>
<evidence type="ECO:0000256" key="3">
    <source>
        <dbReference type="ARBA" id="ARBA00022490"/>
    </source>
</evidence>
<keyword evidence="6 8" id="KW-0413">Isomerase</keyword>
<dbReference type="GO" id="GO:0000287">
    <property type="term" value="F:magnesium ion binding"/>
    <property type="evidence" value="ECO:0007669"/>
    <property type="project" value="InterPro"/>
</dbReference>